<dbReference type="Proteomes" id="UP000663828">
    <property type="component" value="Unassembled WGS sequence"/>
</dbReference>
<evidence type="ECO:0000313" key="3">
    <source>
        <dbReference type="EMBL" id="CAF1615987.1"/>
    </source>
</evidence>
<keyword evidence="4" id="KW-1185">Reference proteome</keyword>
<feature type="region of interest" description="Disordered" evidence="1">
    <location>
        <begin position="1"/>
        <end position="20"/>
    </location>
</feature>
<dbReference type="InterPro" id="IPR050730">
    <property type="entry name" value="UBX_domain-protein"/>
</dbReference>
<dbReference type="PANTHER" id="PTHR23322:SF96">
    <property type="entry name" value="FAS-ASSOCIATED FACTOR 1"/>
    <property type="match status" value="1"/>
</dbReference>
<evidence type="ECO:0000256" key="1">
    <source>
        <dbReference type="SAM" id="MobiDB-lite"/>
    </source>
</evidence>
<accession>A0A816C2G6</accession>
<proteinExistence type="predicted"/>
<dbReference type="Gene3D" id="3.90.228.10">
    <property type="match status" value="1"/>
</dbReference>
<dbReference type="GO" id="GO:0005783">
    <property type="term" value="C:endoplasmic reticulum"/>
    <property type="evidence" value="ECO:0007669"/>
    <property type="project" value="TreeGrafter"/>
</dbReference>
<dbReference type="GO" id="GO:0036503">
    <property type="term" value="P:ERAD pathway"/>
    <property type="evidence" value="ECO:0007669"/>
    <property type="project" value="TreeGrafter"/>
</dbReference>
<reference evidence="3" key="1">
    <citation type="submission" date="2021-02" db="EMBL/GenBank/DDBJ databases">
        <authorList>
            <person name="Nowell W R."/>
        </authorList>
    </citation>
    <scope>NUCLEOTIDE SEQUENCE</scope>
</reference>
<dbReference type="SMART" id="SM00594">
    <property type="entry name" value="UAS"/>
    <property type="match status" value="1"/>
</dbReference>
<evidence type="ECO:0000259" key="2">
    <source>
        <dbReference type="SMART" id="SM00594"/>
    </source>
</evidence>
<evidence type="ECO:0000313" key="4">
    <source>
        <dbReference type="Proteomes" id="UP000663828"/>
    </source>
</evidence>
<protein>
    <recommendedName>
        <fullName evidence="2">UAS domain-containing protein</fullName>
    </recommendedName>
</protein>
<dbReference type="SUPFAM" id="SSF52833">
    <property type="entry name" value="Thioredoxin-like"/>
    <property type="match status" value="1"/>
</dbReference>
<gene>
    <name evidence="3" type="ORF">XAT740_LOCUS49565</name>
</gene>
<dbReference type="EMBL" id="CAJNOR010007372">
    <property type="protein sequence ID" value="CAF1615987.1"/>
    <property type="molecule type" value="Genomic_DNA"/>
</dbReference>
<dbReference type="GO" id="GO:0005634">
    <property type="term" value="C:nucleus"/>
    <property type="evidence" value="ECO:0007669"/>
    <property type="project" value="TreeGrafter"/>
</dbReference>
<organism evidence="3 4">
    <name type="scientific">Adineta ricciae</name>
    <name type="common">Rotifer</name>
    <dbReference type="NCBI Taxonomy" id="249248"/>
    <lineage>
        <taxon>Eukaryota</taxon>
        <taxon>Metazoa</taxon>
        <taxon>Spiralia</taxon>
        <taxon>Gnathifera</taxon>
        <taxon>Rotifera</taxon>
        <taxon>Eurotatoria</taxon>
        <taxon>Bdelloidea</taxon>
        <taxon>Adinetida</taxon>
        <taxon>Adinetidae</taxon>
        <taxon>Adineta</taxon>
    </lineage>
</organism>
<dbReference type="InterPro" id="IPR049483">
    <property type="entry name" value="FAF1_2-like_UAS"/>
</dbReference>
<dbReference type="InterPro" id="IPR006577">
    <property type="entry name" value="UAS"/>
</dbReference>
<dbReference type="SUPFAM" id="SSF56399">
    <property type="entry name" value="ADP-ribosylation"/>
    <property type="match status" value="1"/>
</dbReference>
<dbReference type="PANTHER" id="PTHR23322">
    <property type="entry name" value="FAS-ASSOCIATED PROTEIN"/>
    <property type="match status" value="1"/>
</dbReference>
<dbReference type="InterPro" id="IPR036249">
    <property type="entry name" value="Thioredoxin-like_sf"/>
</dbReference>
<sequence length="401" mass="45873">MSQPQPEDEPISPGYIPIDPSFIDRNSPLSSNLMEDLRSNEELTDDRISELMRQFSSGFSEQYPTPGPSLYMGSLDNALTMSVYNQSNAQPLILFLYHGRTVSTNVFCRQVLCAKDITDYIEKNFIVWAWDRTNDVNYQKLLAIVGKHLGKPIKEQIASLPTESFPALICLAYNNAEIQITNVIQGCVPHCDALESLKEARDRFDYRIETPNSAGPLWKLSINEVWQMEPSVLHPIEKSSEEFERVAGAYARQKEHVVEIGKVENSSWLLQYNDKEKFIRERKNHGQIEEYLLYPCSQTSAQYILTYGFNNDHKVRTHHHGWHFQSPESYRRNYLSSDVGNGSPNPNALLVCRVLVGQTWYKDETIRPNPLACDSVTDGSGTYILDSNRNILPVYYVKYGL</sequence>
<comment type="caution">
    <text evidence="3">The sequence shown here is derived from an EMBL/GenBank/DDBJ whole genome shotgun (WGS) entry which is preliminary data.</text>
</comment>
<name>A0A816C2G6_ADIRI</name>
<feature type="domain" description="UAS" evidence="2">
    <location>
        <begin position="54"/>
        <end position="198"/>
    </location>
</feature>
<dbReference type="GO" id="GO:0043130">
    <property type="term" value="F:ubiquitin binding"/>
    <property type="evidence" value="ECO:0007669"/>
    <property type="project" value="TreeGrafter"/>
</dbReference>
<dbReference type="Gene3D" id="3.40.30.10">
    <property type="entry name" value="Glutaredoxin"/>
    <property type="match status" value="1"/>
</dbReference>
<dbReference type="AlphaFoldDB" id="A0A816C2G6"/>
<dbReference type="Pfam" id="PF21021">
    <property type="entry name" value="FAF1"/>
    <property type="match status" value="1"/>
</dbReference>
<feature type="compositionally biased region" description="Acidic residues" evidence="1">
    <location>
        <begin position="1"/>
        <end position="10"/>
    </location>
</feature>